<keyword evidence="8" id="KW-1185">Reference proteome</keyword>
<dbReference type="Gene3D" id="3.30.1120.10">
    <property type="match status" value="1"/>
</dbReference>
<gene>
    <name evidence="7" type="ORF">R5W23_003905</name>
</gene>
<dbReference type="PROSITE" id="PS00149">
    <property type="entry name" value="SULFATASE_2"/>
    <property type="match status" value="1"/>
</dbReference>
<organism evidence="7 8">
    <name type="scientific">Gemmata algarum</name>
    <dbReference type="NCBI Taxonomy" id="2975278"/>
    <lineage>
        <taxon>Bacteria</taxon>
        <taxon>Pseudomonadati</taxon>
        <taxon>Planctomycetota</taxon>
        <taxon>Planctomycetia</taxon>
        <taxon>Gemmatales</taxon>
        <taxon>Gemmataceae</taxon>
        <taxon>Gemmata</taxon>
    </lineage>
</organism>
<dbReference type="Pfam" id="PF00884">
    <property type="entry name" value="Sulfatase"/>
    <property type="match status" value="1"/>
</dbReference>
<reference evidence="8" key="1">
    <citation type="journal article" date="2023" name="Mar. Drugs">
        <title>Gemmata algarum, a Novel Planctomycete Isolated from an Algal Mat, Displays Antimicrobial Activity.</title>
        <authorList>
            <person name="Kumar G."/>
            <person name="Kallscheuer N."/>
            <person name="Kashif M."/>
            <person name="Ahamad S."/>
            <person name="Jagadeeshwari U."/>
            <person name="Pannikurungottu S."/>
            <person name="Haufschild T."/>
            <person name="Kabuu M."/>
            <person name="Sasikala C."/>
            <person name="Jogler C."/>
            <person name="Ramana C."/>
        </authorList>
    </citation>
    <scope>NUCLEOTIDE SEQUENCE [LARGE SCALE GENOMIC DNA]</scope>
    <source>
        <strain evidence="8">JC673</strain>
    </source>
</reference>
<feature type="domain" description="Sulfatase N-terminal" evidence="6">
    <location>
        <begin position="25"/>
        <end position="397"/>
    </location>
</feature>
<dbReference type="SUPFAM" id="SSF53649">
    <property type="entry name" value="Alkaline phosphatase-like"/>
    <property type="match status" value="1"/>
</dbReference>
<evidence type="ECO:0000256" key="4">
    <source>
        <dbReference type="ARBA" id="ARBA00022837"/>
    </source>
</evidence>
<evidence type="ECO:0000313" key="7">
    <source>
        <dbReference type="EMBL" id="MDY3562439.1"/>
    </source>
</evidence>
<dbReference type="PANTHER" id="PTHR42693">
    <property type="entry name" value="ARYLSULFATASE FAMILY MEMBER"/>
    <property type="match status" value="1"/>
</dbReference>
<dbReference type="InterPro" id="IPR017850">
    <property type="entry name" value="Alkaline_phosphatase_core_sf"/>
</dbReference>
<dbReference type="EMBL" id="JAXBLV010000213">
    <property type="protein sequence ID" value="MDY3562439.1"/>
    <property type="molecule type" value="Genomic_DNA"/>
</dbReference>
<dbReference type="CDD" id="cd16143">
    <property type="entry name" value="ARS_like"/>
    <property type="match status" value="1"/>
</dbReference>
<evidence type="ECO:0000313" key="8">
    <source>
        <dbReference type="Proteomes" id="UP001272242"/>
    </source>
</evidence>
<evidence type="ECO:0000256" key="3">
    <source>
        <dbReference type="ARBA" id="ARBA00022801"/>
    </source>
</evidence>
<dbReference type="InterPro" id="IPR000917">
    <property type="entry name" value="Sulfatase_N"/>
</dbReference>
<evidence type="ECO:0000256" key="1">
    <source>
        <dbReference type="ARBA" id="ARBA00008779"/>
    </source>
</evidence>
<proteinExistence type="inferred from homology"/>
<sequence length="499" mass="53418">MRSLSAFVAVAALALPGAAADPKPPNIVFILADDVGYGDLGCYGSTKVRTPNLDTLAKQGTRLTDAHSPAAVCTPTRYALLTGQYAWRHAPGSRILSGVAPLSIKPDTLTVPAFLKQNGYTTAAVGKWHLGLGDKETDYNGEIKPGAREVGFDYSFLIPATGDRTPCVFVENGRVVNYDPKDPITVSYTKKVGTEPTGKENPELLTVQKPSLGHDMTIVNGISRIGWMTGGKAARWKDEDIADDITKKAVEFIGKSKDKPFFLYFATHDAHVPRVPHPRFKGKSGHGLRGDCIEELDWCVGEVIAALDKHKLTDNTLVVFTSDNGGVMDDGYVDGTATDTSGHTCNGALRGFKGGLYEGGHRVPFIAKWPVHVAAGKVSDGLVCHVDLLRTCAGILGKTLPSGAGPDSVDIFPTLTADRPTKPCRSTLIHQSGNPNALAIRKGEWKLIPNEGKKKVGPELFNLAADPTEQKNLAADKPEVVKELAALLKSVQENPTSRP</sequence>
<name>A0ABU5F9B9_9BACT</name>
<dbReference type="PROSITE" id="PS00523">
    <property type="entry name" value="SULFATASE_1"/>
    <property type="match status" value="1"/>
</dbReference>
<evidence type="ECO:0000256" key="2">
    <source>
        <dbReference type="ARBA" id="ARBA00022723"/>
    </source>
</evidence>
<keyword evidence="4" id="KW-0106">Calcium</keyword>
<protein>
    <submittedName>
        <fullName evidence="7">Arylsulfatase</fullName>
    </submittedName>
</protein>
<accession>A0ABU5F9B9</accession>
<dbReference type="Gene3D" id="3.40.720.10">
    <property type="entry name" value="Alkaline Phosphatase, subunit A"/>
    <property type="match status" value="1"/>
</dbReference>
<evidence type="ECO:0000259" key="6">
    <source>
        <dbReference type="Pfam" id="PF00884"/>
    </source>
</evidence>
<comment type="caution">
    <text evidence="7">The sequence shown here is derived from an EMBL/GenBank/DDBJ whole genome shotgun (WGS) entry which is preliminary data.</text>
</comment>
<dbReference type="Proteomes" id="UP001272242">
    <property type="component" value="Unassembled WGS sequence"/>
</dbReference>
<dbReference type="RefSeq" id="WP_261189710.1">
    <property type="nucleotide sequence ID" value="NZ_JAXBLV010000213.1"/>
</dbReference>
<dbReference type="PANTHER" id="PTHR42693:SF53">
    <property type="entry name" value="ENDO-4-O-SULFATASE"/>
    <property type="match status" value="1"/>
</dbReference>
<keyword evidence="2" id="KW-0479">Metal-binding</keyword>
<dbReference type="InterPro" id="IPR024607">
    <property type="entry name" value="Sulfatase_CS"/>
</dbReference>
<keyword evidence="3" id="KW-0378">Hydrolase</keyword>
<keyword evidence="5" id="KW-0732">Signal</keyword>
<feature type="chain" id="PRO_5045372388" evidence="5">
    <location>
        <begin position="20"/>
        <end position="499"/>
    </location>
</feature>
<comment type="similarity">
    <text evidence="1">Belongs to the sulfatase family.</text>
</comment>
<evidence type="ECO:0000256" key="5">
    <source>
        <dbReference type="SAM" id="SignalP"/>
    </source>
</evidence>
<dbReference type="InterPro" id="IPR050738">
    <property type="entry name" value="Sulfatase"/>
</dbReference>
<feature type="signal peptide" evidence="5">
    <location>
        <begin position="1"/>
        <end position="19"/>
    </location>
</feature>